<keyword evidence="3" id="KW-0732">Signal</keyword>
<evidence type="ECO:0000256" key="2">
    <source>
        <dbReference type="ARBA" id="ARBA00022525"/>
    </source>
</evidence>
<comment type="subcellular location">
    <subcellularLocation>
        <location evidence="1">Secreted</location>
    </subcellularLocation>
</comment>
<evidence type="ECO:0000313" key="7">
    <source>
        <dbReference type="Proteomes" id="UP000001426"/>
    </source>
</evidence>
<dbReference type="RefSeq" id="WP_011156899.1">
    <property type="nucleotide sequence ID" value="NZ_CP116810.1"/>
</dbReference>
<dbReference type="SUPFAM" id="SSF51126">
    <property type="entry name" value="Pectin lyase-like"/>
    <property type="match status" value="1"/>
</dbReference>
<dbReference type="InterPro" id="IPR050909">
    <property type="entry name" value="Bact_Autotransporter_VF"/>
</dbReference>
<reference evidence="6" key="3">
    <citation type="submission" date="2022-12" db="EMBL/GenBank/DDBJ databases">
        <title>Complete genome sequence of Rhodopseudomonas palustris CGA0092 and corrections to the R. palustris CGA009 genome sequence.</title>
        <authorList>
            <person name="Mazny B.R."/>
            <person name="Sheff O.F."/>
            <person name="LaSarre B."/>
            <person name="McKinlay A."/>
            <person name="McKinlay J.B."/>
        </authorList>
    </citation>
    <scope>NUCLEOTIDE SEQUENCE</scope>
    <source>
        <strain evidence="6">CGA009</strain>
    </source>
</reference>
<dbReference type="Gene3D" id="2.160.20.10">
    <property type="entry name" value="Single-stranded right-handed beta-helix, Pectin lyase-like"/>
    <property type="match status" value="1"/>
</dbReference>
<dbReference type="InterPro" id="IPR011050">
    <property type="entry name" value="Pectin_lyase_fold/virulence"/>
</dbReference>
<reference evidence="5 7" key="2">
    <citation type="journal article" date="2004" name="Nat. Biotechnol.">
        <title>Complete genome sequence of the metabolically versatile photosynthetic bacterium Rhodopseudomonas palustris.</title>
        <authorList>
            <person name="Larimer F.W."/>
            <person name="Chain P."/>
            <person name="Hauser L."/>
            <person name="Lamerdin J."/>
            <person name="Malfatti S."/>
            <person name="Do L."/>
            <person name="Land M.L."/>
            <person name="Pelletier D.A."/>
            <person name="Beatty J.T."/>
            <person name="Lang A.S."/>
            <person name="Tabita F.R."/>
            <person name="Gibson J.L."/>
            <person name="Hanson T.E."/>
            <person name="Bobst C."/>
            <person name="Torres J.L."/>
            <person name="Peres C."/>
            <person name="Harrison F.H."/>
            <person name="Gibson J."/>
            <person name="Harwood C.S."/>
        </authorList>
    </citation>
    <scope>NUCLEOTIDE SEQUENCE [LARGE SCALE GENOMIC DNA]</scope>
    <source>
        <strain evidence="7">ATCC BAA-98 / CGA009</strain>
        <strain evidence="5">CGA009</strain>
    </source>
</reference>
<feature type="domain" description="Filamentous haemagglutinin FhaB/tRNA nuclease CdiA-like TPS" evidence="4">
    <location>
        <begin position="115"/>
        <end position="231"/>
    </location>
</feature>
<dbReference type="HOGENOM" id="CLU_000163_1_0_5"/>
<dbReference type="NCBIfam" id="TIGR01901">
    <property type="entry name" value="adhes_NPXG"/>
    <property type="match status" value="1"/>
</dbReference>
<dbReference type="PANTHER" id="PTHR12338:SF8">
    <property type="entry name" value="HEME_HEMOPEXIN-BINDING PROTEIN"/>
    <property type="match status" value="1"/>
</dbReference>
<sequence>MVPNSNPHKTSSRPGVWLTTVSAVALVLLPAVGQARSLNGTSGAVSSAPNIAADAASQAAQQAAAAARQTQDSLARAARAVQEMQAVQAAARAAAAQASAVASAVPNGLGPGGLLPNLPAGWSGAKAPTQSVDADGRTQVGIEQTSQRAILNWQSFNVGARTTLTFDQKGNANWVALNRVDSATAPSLILGNIRADGQVYVINQSGIIFGGGSQINVGSLIASAAAITDTQFLTKGIFSPQSGGIYTPSFTASGGKVVVESGATISTSAPASVTSGGGSVVLIGSEVSNAGLIGTPRGQTLLAAGESFILRPGFGTDSNVASTTRGIEIAPVIGQGSTAGRVANSGLIVAQQGDITLAGRAVTQAGVLVATTSVNTRGTIHLLNSASDDAGRITLAAGSLSAILPELDSTDTALDAQRDALIAASAANLGRPSSAVAAFDNLSRLADRQDQSRIELVTGGIIDFRNGSYTAAQGGQIAASAGKRIFVEDGAALDVSGVRHVAMAMASNNIKVNVQGNELRDSPQNRDSDVLKNNDVWIDVRDLTLVPAGTGGYASDRYYTAGGLLEVGGYLGTTGHTIGEWSALGGSITLSAPEVIAQRGSVFDVSGGSLDYAAGWIRSTNVIGSDGRSYSIDTAPSTLTLTNFAGSFSRRHSIQGKTDERLTEIWTSVSGRGRNSYRWEEGYSVGRDAGRLNVFAPTVLLDGDVIADTIVGDRQVSKRNASVTDGYKAAQTNAAQAGGLVIGRSNGIDEDGAFDTPIVLAQAGPATSALTADGSLPVQASNRIQLDAAQLSGYGLGLLKLTSSNSIKVDAPLALADGGSLQLIAPDVSINANVTARSGSVSVGNVAAVSKAASTATTPLFVDGTANFTLANAATIDLRGNWTNRLLERDQPDQAAYVDGGNLNVRMTHGSVVVEAGTAIDVSSGATLTSKGKLIGGRGGSVSLIAGADIVEGVSDSIPASAKLVLDGTIRAQGVLGGGALTLRAPQAVTFGENAILTSGVLQPGVALPASVQLTEGFVLPAGTVMTFAATRTLDVFAPGAPIPVGAQPQNGVPTILADSWTVPVGVGGTANGNAPLVAGQVIPAGTSVVLYNMPGGYVLPASVFPNGLPALPYTANLMPGDRLFKAVRFEAGDILQQGAVLTQAISFKPALTLGPAILASGFSTYTVASLGGIAISDGVALRPTVPLLRLSVAGASAPSGTDPARPLESWQPLLYLDDPNAAVITQRPGASIALAGASLSLGRGAVIAVDPLQSISLTTNQATIDGALIAHGGRVALLPDLQRRFLIGSLWIGGDAVLDVSGEAVTARDTRGFHYGTVQDGGSLLIGLADATPASNGYLAAAASSVVVRPGAQLLANGASAIIDADRADGSGYTRSPTMLGGNGGLIRIGSLASILLDGPLQARAGSAQAAGGTLSIALENATSADRPDVLRTVTLTQDHIGSGLRSDATAASAGRLPVGVARLSAADIAAGGFGTLDLWARDIVAFGGDVSLRMSEALLIHRGVFTVADPTTSPDIRLSAPYLLLDGKTPNQVDGGAIPPGLGLNDYLGAVAATNTGKLTLTADLVDVRNSVQFGMVGKLFRSQSVSETVEVPGFAHVAVNSSGDVRFTNGELIANGPDLTITASQLYPTTGASGNVRVGPLRNPQAGDLDWTLTIRGLGDAPAVPLSVFGSLTLTAPTIDQGGVVRAPLGSITFGMVPRNYGTTAQYLAEVSLRTGSITSVSANGLTMPYGGTSDGLSYLYNGHSVAFVDPADFSNNDNFVETTINRGIVFGQATLTADPGARLDASGGGRLTGAGFFTGRGGSVDVLRTALANANPANSFSSSGAQVYALVPGAAPSGYAPVTPDVTAGSPAIGQQVTLDRAVGDLPAGTYTLMPATYALLPGAYRIELGAQTTIGGNATRLDNGSYRTTGYLGTAHTAVRDALPTLLTITPAAAVRTYSQYNETSYADFAITNANLFGAVRPRLERDAAAIHIDFGPATGQVLDFRGVADLAPASGGRSGTLFVSSRANVEVRANSSDAATAGYASIVADDLNRFNAGTLAIGGLYSLVQALDRNGVVLGPQVAFLSVSSNTVVRSGAVLKAGQVFLVGQAVAVENGAIIDTRAGSTDVIGSELGYVFAAGPGAVLGVGNGRLDFLGTVADSNQSPNTIVVGDGASLLTLGTISLSSTGAPQLGDVNLAARYVSLAAPTFDIGSDANITAGGGSGVRLTQQLIDRLLKSATPVQRVTLAGGSSINLFGNATLDLLGQQGAAPMLVLNTPAIYGWGAASDRATISADTVVWNGIATGVGSASSPYVNVAPGAVTPGGAGTGSGHLTISARRIEFGYAPGARAQSQTALDRLVLGFGSVDLVASDRITANNRGALSVYASGTSAQDYAGGDLTMLTPLLTGEAGSAMSYTAGGSISLIAPANGPANSAAVTALGAEIKLDGASVVVDSAVALPSGRLTINASQSILLDPRAVIDLSGRAVQFFDVTKYSWGGDLVLEVTDGAIVQRPNALIDVSAARANAGTIKATATGASGLVDLGGTLRGSGGDGFVSGGFDLRVTSLPDFAGLNDRLNAGGFFDARSFVIKTGDLVIGNELRANRISVSVDGGSLTVDGRLDASGASVGMISLAARDDLILTNNAVLDAHGSGVVRDGRGAAIEASNRAVVELTSVGGVVRMGSGSIIDLRVGDGVARGQLEINAPRVGGDDVGIAAEAGLTVRGAASISLNAFTSYTPNGGIIDQALLDAINADSVAFMTAAGGNAALAARLSGLSSYGDAFRLRPGVEIRSAAPDGNLVVTGDIDLSGYRYGNVTTGVRGSGDAGTLVIRAGGSLTVNGSINDGFAPPPVTPDDGTWYTPNTIVRPGLAAAADVTFTPSFDSVYFDNVYVFPSANDFSSNPDWPVVVTGSITDATRTYNPGDVIQSGVLSGQITIAQGTTLSARNPANATIIQRTPRSGSNWAVAPMLAPGMQSWSIRLVSGADLGSASSRTLTAASALQGSGDMVLDAPGLAGPDKASPLIAVIRTGTGALDLIAGGDFKQQSLFGIYTAGTSVAGSDAYNRARAPSRDGTVLGAGNSAYEDTLNPQRMYFTDRGGDLTLTTQGQLRGFTSYGNSSSSAEIGNWLWLQGNASRGEAAAWGINFGQYRFDGTLNFGSGGVTMSGFSGIGTLGGGNVRLTAGGDAGSITNFNVSTDPALTSNQSFSVVVGSSGYVTADGNLVQFGGGALRLDIGGRINTGLSNDTNLRPAASSICAAIRGSRRDRSVRSARAPMGWWRPATRARPTRRGRVTALCSHRSGWRSAMVRSR</sequence>
<dbReference type="InterPro" id="IPR012334">
    <property type="entry name" value="Pectin_lyas_fold"/>
</dbReference>
<evidence type="ECO:0000313" key="5">
    <source>
        <dbReference type="EMBL" id="CAE26779.1"/>
    </source>
</evidence>
<dbReference type="KEGG" id="rpa:TX73_006860"/>
<proteinExistence type="predicted"/>
<dbReference type="InterPro" id="IPR008638">
    <property type="entry name" value="FhaB/CdiA-like_TPS"/>
</dbReference>
<reference evidence="6" key="1">
    <citation type="submission" date="2003-07" db="EMBL/GenBank/DDBJ databases">
        <authorList>
            <consortium name="Rhodopseudomonas genome consortium"/>
            <person name="Larimer F."/>
            <person name="Harwood C."/>
        </authorList>
    </citation>
    <scope>NUCLEOTIDE SEQUENCE</scope>
    <source>
        <strain evidence="6">CGA009</strain>
    </source>
</reference>
<keyword evidence="2" id="KW-0964">Secreted</keyword>
<accession>Q6NA50</accession>
<evidence type="ECO:0000256" key="3">
    <source>
        <dbReference type="ARBA" id="ARBA00022729"/>
    </source>
</evidence>
<protein>
    <submittedName>
        <fullName evidence="6">Filamentous hemagglutinin N-terminal domain-containing protein</fullName>
    </submittedName>
</protein>
<dbReference type="GeneID" id="66892361"/>
<dbReference type="SMART" id="SM00912">
    <property type="entry name" value="Haemagg_act"/>
    <property type="match status" value="1"/>
</dbReference>
<evidence type="ECO:0000313" key="6">
    <source>
        <dbReference type="EMBL" id="WCL91470.1"/>
    </source>
</evidence>
<dbReference type="EMBL" id="BX572597">
    <property type="protein sequence ID" value="CAE26779.1"/>
    <property type="molecule type" value="Genomic_DNA"/>
</dbReference>
<evidence type="ECO:0000259" key="4">
    <source>
        <dbReference type="SMART" id="SM00912"/>
    </source>
</evidence>
<dbReference type="Pfam" id="PF05860">
    <property type="entry name" value="TPS"/>
    <property type="match status" value="1"/>
</dbReference>
<dbReference type="Proteomes" id="UP000001426">
    <property type="component" value="Chromosome"/>
</dbReference>
<keyword evidence="7" id="KW-1185">Reference proteome</keyword>
<gene>
    <name evidence="5" type="ordered locus">RPA1336</name>
    <name evidence="6" type="ORF">TX73_006860</name>
</gene>
<dbReference type="PANTHER" id="PTHR12338">
    <property type="entry name" value="AUTOTRANSPORTER"/>
    <property type="match status" value="1"/>
</dbReference>
<evidence type="ECO:0000256" key="1">
    <source>
        <dbReference type="ARBA" id="ARBA00004613"/>
    </source>
</evidence>
<name>Q6NA50_RHOPA</name>
<dbReference type="GO" id="GO:0005576">
    <property type="term" value="C:extracellular region"/>
    <property type="evidence" value="ECO:0007669"/>
    <property type="project" value="UniProtKB-SubCell"/>
</dbReference>
<dbReference type="EMBL" id="CP116810">
    <property type="protein sequence ID" value="WCL91470.1"/>
    <property type="molecule type" value="Genomic_DNA"/>
</dbReference>
<organism evidence="5">
    <name type="scientific">Rhodopseudomonas palustris (strain ATCC BAA-98 / CGA009)</name>
    <dbReference type="NCBI Taxonomy" id="258594"/>
    <lineage>
        <taxon>Bacteria</taxon>
        <taxon>Pseudomonadati</taxon>
        <taxon>Pseudomonadota</taxon>
        <taxon>Alphaproteobacteria</taxon>
        <taxon>Hyphomicrobiales</taxon>
        <taxon>Nitrobacteraceae</taxon>
        <taxon>Rhodopseudomonas</taxon>
    </lineage>
</organism>
<dbReference type="PhylomeDB" id="Q6NA50"/>
<dbReference type="eggNOG" id="COG3210">
    <property type="taxonomic scope" value="Bacteria"/>
</dbReference>
<dbReference type="STRING" id="258594.RPA1336"/>